<dbReference type="GO" id="GO:0070034">
    <property type="term" value="F:telomerase RNA binding"/>
    <property type="evidence" value="ECO:0007669"/>
    <property type="project" value="TreeGrafter"/>
</dbReference>
<dbReference type="GO" id="GO:0042162">
    <property type="term" value="F:telomeric DNA binding"/>
    <property type="evidence" value="ECO:0007669"/>
    <property type="project" value="TreeGrafter"/>
</dbReference>
<keyword evidence="7" id="KW-0158">Chromosome</keyword>
<feature type="non-terminal residue" evidence="9">
    <location>
        <position position="1"/>
    </location>
</feature>
<evidence type="ECO:0000256" key="3">
    <source>
        <dbReference type="ARBA" id="ARBA00022723"/>
    </source>
</evidence>
<reference evidence="9 10" key="1">
    <citation type="submission" date="2024-04" db="EMBL/GenBank/DDBJ databases">
        <authorList>
            <consortium name="Genoscope - CEA"/>
            <person name="William W."/>
        </authorList>
    </citation>
    <scope>NUCLEOTIDE SEQUENCE [LARGE SCALE GENOMIC DNA]</scope>
</reference>
<dbReference type="InterPro" id="IPR021891">
    <property type="entry name" value="Telomerase_RBD"/>
</dbReference>
<evidence type="ECO:0000313" key="9">
    <source>
        <dbReference type="EMBL" id="CAL1540599.1"/>
    </source>
</evidence>
<keyword evidence="4 7" id="KW-0460">Magnesium</keyword>
<comment type="similarity">
    <text evidence="7">Belongs to the reverse transcriptase family. Telomerase subfamily.</text>
</comment>
<keyword evidence="7" id="KW-0539">Nucleus</keyword>
<comment type="subcellular location">
    <subcellularLocation>
        <location evidence="7">Nucleus</location>
    </subcellularLocation>
    <subcellularLocation>
        <location evidence="7">Chromosome</location>
        <location evidence="7">Telomere</location>
    </subcellularLocation>
</comment>
<proteinExistence type="inferred from homology"/>
<feature type="domain" description="Telomerase ribonucleoprotein complex - RNA-binding" evidence="8">
    <location>
        <begin position="1"/>
        <end position="88"/>
    </location>
</feature>
<gene>
    <name evidence="9" type="ORF">GSLYS_00014248001</name>
</gene>
<keyword evidence="1 7" id="KW-0808">Transferase</keyword>
<dbReference type="EMBL" id="CAXITT010000389">
    <property type="protein sequence ID" value="CAL1540599.1"/>
    <property type="molecule type" value="Genomic_DNA"/>
</dbReference>
<comment type="caution">
    <text evidence="9">The sequence shown here is derived from an EMBL/GenBank/DDBJ whole genome shotgun (WGS) entry which is preliminary data.</text>
</comment>
<dbReference type="GO" id="GO:0007004">
    <property type="term" value="P:telomere maintenance via telomerase"/>
    <property type="evidence" value="ECO:0007669"/>
    <property type="project" value="TreeGrafter"/>
</dbReference>
<dbReference type="PANTHER" id="PTHR12066:SF0">
    <property type="entry name" value="TELOMERASE REVERSE TRANSCRIPTASE"/>
    <property type="match status" value="1"/>
</dbReference>
<dbReference type="PANTHER" id="PTHR12066">
    <property type="entry name" value="TELOMERASE REVERSE TRANSCRIPTASE"/>
    <property type="match status" value="1"/>
</dbReference>
<dbReference type="InterPro" id="IPR003545">
    <property type="entry name" value="Telomerase_RT"/>
</dbReference>
<keyword evidence="3 7" id="KW-0479">Metal-binding</keyword>
<dbReference type="Proteomes" id="UP001497497">
    <property type="component" value="Unassembled WGS sequence"/>
</dbReference>
<name>A0AAV2I1U9_LYMST</name>
<evidence type="ECO:0000256" key="5">
    <source>
        <dbReference type="ARBA" id="ARBA00022918"/>
    </source>
</evidence>
<dbReference type="GO" id="GO:0000781">
    <property type="term" value="C:chromosome, telomeric region"/>
    <property type="evidence" value="ECO:0007669"/>
    <property type="project" value="UniProtKB-SubCell"/>
</dbReference>
<evidence type="ECO:0000256" key="7">
    <source>
        <dbReference type="RuleBase" id="RU365061"/>
    </source>
</evidence>
<accession>A0AAV2I1U9</accession>
<protein>
    <recommendedName>
        <fullName evidence="7">Telomerase reverse transcriptase</fullName>
        <ecNumber evidence="7">2.7.7.49</ecNumber>
    </recommendedName>
    <alternativeName>
        <fullName evidence="7">Telomerase catalytic subunit</fullName>
    </alternativeName>
</protein>
<evidence type="ECO:0000256" key="4">
    <source>
        <dbReference type="ARBA" id="ARBA00022842"/>
    </source>
</evidence>
<keyword evidence="5 7" id="KW-0695">RNA-directed DNA polymerase</keyword>
<dbReference type="Gene3D" id="1.10.132.70">
    <property type="match status" value="1"/>
</dbReference>
<dbReference type="EC" id="2.7.7.49" evidence="7"/>
<evidence type="ECO:0000256" key="6">
    <source>
        <dbReference type="ARBA" id="ARBA00048173"/>
    </source>
</evidence>
<dbReference type="Pfam" id="PF12009">
    <property type="entry name" value="Telomerase_RBD"/>
    <property type="match status" value="1"/>
</dbReference>
<dbReference type="GO" id="GO:0046872">
    <property type="term" value="F:metal ion binding"/>
    <property type="evidence" value="ECO:0007669"/>
    <property type="project" value="UniProtKB-KW"/>
</dbReference>
<dbReference type="GO" id="GO:0003720">
    <property type="term" value="F:telomerase activity"/>
    <property type="evidence" value="ECO:0007669"/>
    <property type="project" value="InterPro"/>
</dbReference>
<evidence type="ECO:0000256" key="1">
    <source>
        <dbReference type="ARBA" id="ARBA00022679"/>
    </source>
</evidence>
<organism evidence="9 10">
    <name type="scientific">Lymnaea stagnalis</name>
    <name type="common">Great pond snail</name>
    <name type="synonym">Helix stagnalis</name>
    <dbReference type="NCBI Taxonomy" id="6523"/>
    <lineage>
        <taxon>Eukaryota</taxon>
        <taxon>Metazoa</taxon>
        <taxon>Spiralia</taxon>
        <taxon>Lophotrochozoa</taxon>
        <taxon>Mollusca</taxon>
        <taxon>Gastropoda</taxon>
        <taxon>Heterobranchia</taxon>
        <taxon>Euthyneura</taxon>
        <taxon>Panpulmonata</taxon>
        <taxon>Hygrophila</taxon>
        <taxon>Lymnaeoidea</taxon>
        <taxon>Lymnaeidae</taxon>
        <taxon>Lymnaea</taxon>
    </lineage>
</organism>
<feature type="non-terminal residue" evidence="9">
    <location>
        <position position="171"/>
    </location>
</feature>
<keyword evidence="2 7" id="KW-0548">Nucleotidyltransferase</keyword>
<comment type="function">
    <text evidence="7">Telomerase is a ribonucleoprotein enzyme essential for the replication of chromosome termini in most eukaryotes. It elongates telomeres. It is a reverse transcriptase that adds simple sequence repeats to chromosome ends by copying a template sequence within the RNA component of the enzyme.</text>
</comment>
<dbReference type="AlphaFoldDB" id="A0AAV2I1U9"/>
<evidence type="ECO:0000259" key="8">
    <source>
        <dbReference type="SMART" id="SM00975"/>
    </source>
</evidence>
<keyword evidence="7" id="KW-0779">Telomere</keyword>
<comment type="catalytic activity">
    <reaction evidence="6 7">
        <text>DNA(n) + a 2'-deoxyribonucleoside 5'-triphosphate = DNA(n+1) + diphosphate</text>
        <dbReference type="Rhea" id="RHEA:22508"/>
        <dbReference type="Rhea" id="RHEA-COMP:17339"/>
        <dbReference type="Rhea" id="RHEA-COMP:17340"/>
        <dbReference type="ChEBI" id="CHEBI:33019"/>
        <dbReference type="ChEBI" id="CHEBI:61560"/>
        <dbReference type="ChEBI" id="CHEBI:173112"/>
        <dbReference type="EC" id="2.7.7.49"/>
    </reaction>
</comment>
<dbReference type="SMART" id="SM00975">
    <property type="entry name" value="Telomerase_RBD"/>
    <property type="match status" value="1"/>
</dbReference>
<evidence type="ECO:0000313" key="10">
    <source>
        <dbReference type="Proteomes" id="UP001497497"/>
    </source>
</evidence>
<dbReference type="GO" id="GO:0000333">
    <property type="term" value="C:telomerase catalytic core complex"/>
    <property type="evidence" value="ECO:0007669"/>
    <property type="project" value="TreeGrafter"/>
</dbReference>
<sequence length="171" mass="19984">PKYSKISVELIIEGIQTKSIPWLHDYDETEQREKLKQAVHYVTSKIVFPLVQSFFYVVESTSFKNRLFFFRKKTWFRLVDSAKNKFITLCGLRKVEEHWVAEKMKIQKCLGVANVRFFLKKSGLRPVVNMSSHRKGTNVSINMHLKALLLILKFEKESNPNQQLFGATIMG</sequence>
<keyword evidence="10" id="KW-1185">Reference proteome</keyword>
<evidence type="ECO:0000256" key="2">
    <source>
        <dbReference type="ARBA" id="ARBA00022695"/>
    </source>
</evidence>